<reference evidence="1 2" key="1">
    <citation type="journal article" date="2012" name="Appl. Environ. Microbiol.">
        <title>Short-read sequencing for genomic analysis of the brown rot fungus Fibroporia radiculosa.</title>
        <authorList>
            <person name="Tang J.D."/>
            <person name="Perkins A.D."/>
            <person name="Sonstegard T.S."/>
            <person name="Schroeder S.G."/>
            <person name="Burgess S.C."/>
            <person name="Diehl S.V."/>
        </authorList>
    </citation>
    <scope>NUCLEOTIDE SEQUENCE [LARGE SCALE GENOMIC DNA]</scope>
    <source>
        <strain evidence="1 2">TFFH 294</strain>
    </source>
</reference>
<protein>
    <submittedName>
        <fullName evidence="1">Uncharacterized protein</fullName>
    </submittedName>
</protein>
<dbReference type="InParanoid" id="J4H542"/>
<proteinExistence type="predicted"/>
<gene>
    <name evidence="1" type="ORF">FIBRA_08331</name>
</gene>
<evidence type="ECO:0000313" key="2">
    <source>
        <dbReference type="Proteomes" id="UP000006352"/>
    </source>
</evidence>
<evidence type="ECO:0000313" key="1">
    <source>
        <dbReference type="EMBL" id="CCM06084.1"/>
    </source>
</evidence>
<dbReference type="RefSeq" id="XP_012185367.1">
    <property type="nucleotide sequence ID" value="XM_012329977.1"/>
</dbReference>
<dbReference type="AlphaFoldDB" id="J4H542"/>
<name>J4H542_9APHY</name>
<dbReference type="EMBL" id="HE797223">
    <property type="protein sequence ID" value="CCM06084.1"/>
    <property type="molecule type" value="Genomic_DNA"/>
</dbReference>
<dbReference type="GeneID" id="24100995"/>
<dbReference type="Proteomes" id="UP000006352">
    <property type="component" value="Unassembled WGS sequence"/>
</dbReference>
<sequence length="198" mass="22221">MLLVECEPPLDLSTFQRLLDSAAVSLSSITVLSMPLLSTAVSPPDLLTVDFSAAINLETLTLWLDRRPLGQADMWLAHAPPSKLREVKIIYFRDKAEDELIDMLSDDDHTVACAQVDQLLSSRLQYKVLNKVSFELVIGLNAGHIEKIPSEHIWREFFSSRLLKIRERGILQTPVIIGSAIHMLFPDLTTMVHDDDSS</sequence>
<dbReference type="HOGENOM" id="CLU_1378151_0_0_1"/>
<organism evidence="1 2">
    <name type="scientific">Fibroporia radiculosa</name>
    <dbReference type="NCBI Taxonomy" id="599839"/>
    <lineage>
        <taxon>Eukaryota</taxon>
        <taxon>Fungi</taxon>
        <taxon>Dikarya</taxon>
        <taxon>Basidiomycota</taxon>
        <taxon>Agaricomycotina</taxon>
        <taxon>Agaricomycetes</taxon>
        <taxon>Polyporales</taxon>
        <taxon>Fibroporiaceae</taxon>
        <taxon>Fibroporia</taxon>
    </lineage>
</organism>
<accession>J4H542</accession>
<keyword evidence="2" id="KW-1185">Reference proteome</keyword>